<dbReference type="PANTHER" id="PTHR31901:SF9">
    <property type="entry name" value="GH3 DOMAIN-CONTAINING PROTEIN"/>
    <property type="match status" value="1"/>
</dbReference>
<proteinExistence type="predicted"/>
<dbReference type="InterPro" id="IPR055377">
    <property type="entry name" value="GH3_M"/>
</dbReference>
<evidence type="ECO:0000259" key="2">
    <source>
        <dbReference type="Pfam" id="PF23572"/>
    </source>
</evidence>
<dbReference type="GO" id="GO:0016881">
    <property type="term" value="F:acid-amino acid ligase activity"/>
    <property type="evidence" value="ECO:0007669"/>
    <property type="project" value="TreeGrafter"/>
</dbReference>
<dbReference type="InterPro" id="IPR055378">
    <property type="entry name" value="GH3_C"/>
</dbReference>
<dbReference type="GO" id="GO:0005737">
    <property type="term" value="C:cytoplasm"/>
    <property type="evidence" value="ECO:0007669"/>
    <property type="project" value="TreeGrafter"/>
</dbReference>
<protein>
    <recommendedName>
        <fullName evidence="5">GH3 auxin-responsive promoter</fullName>
    </recommendedName>
</protein>
<evidence type="ECO:0000313" key="4">
    <source>
        <dbReference type="Proteomes" id="UP000321513"/>
    </source>
</evidence>
<feature type="domain" description="GH3 middle" evidence="1">
    <location>
        <begin position="294"/>
        <end position="351"/>
    </location>
</feature>
<dbReference type="AlphaFoldDB" id="A0A512BA80"/>
<evidence type="ECO:0000313" key="3">
    <source>
        <dbReference type="EMBL" id="GEO08865.1"/>
    </source>
</evidence>
<sequence>MSIKSFLAKPFASFIYNQIKKETLTAVNDQKKILEMLIAKASSTAFGKEHNFDNVASYEDFKEAVPVRDYEQLKPFIERVKKGEADILWKGKPIYFAKTSGTTSGVKYIPISKDSISNHINTARNALLCYMVLSGNYSFINGKLIFLSGSPVLDLSGGIPTGRLSGIVNHHVPAYLRSNQMPSYETNCIEEWETKLDRIVEETINQNMTLISGIPPWMQMYFDRLTEKTGKKVKDIFPNFSVMVQGGVNYEPYKAKLLDSIGKPIDTIELFPASEGFFAFQDNYKEPGLLLNTNSGIFFEFIPAAEIFNATPNRLSLKDVKVGENYALIISNNAGLWGYNIGDTIKFISTNPYKIIVTGRIKHFISAFGEHVIAEEVEYALLKAATEENIKIVEFTVAPFISQTKGKSYHEWFIEFENLPTDLSSFSKKVDENLRSKNVYYDDLIAGNILDELKISLVKKNGFIDYMKSIGKLGGQNKVPRLSNDRKIAEELSPFVA</sequence>
<dbReference type="SUPFAM" id="SSF56801">
    <property type="entry name" value="Acetyl-CoA synthetase-like"/>
    <property type="match status" value="1"/>
</dbReference>
<dbReference type="PANTHER" id="PTHR31901">
    <property type="entry name" value="GH3 DOMAIN-CONTAINING PROTEIN"/>
    <property type="match status" value="1"/>
</dbReference>
<name>A0A512BA80_9BACT</name>
<evidence type="ECO:0008006" key="5">
    <source>
        <dbReference type="Google" id="ProtNLM"/>
    </source>
</evidence>
<gene>
    <name evidence="3" type="ORF">SAE01_13610</name>
</gene>
<feature type="domain" description="GH3 C-terminal" evidence="2">
    <location>
        <begin position="375"/>
        <end position="487"/>
    </location>
</feature>
<organism evidence="3 4">
    <name type="scientific">Segetibacter aerophilus</name>
    <dbReference type="NCBI Taxonomy" id="670293"/>
    <lineage>
        <taxon>Bacteria</taxon>
        <taxon>Pseudomonadati</taxon>
        <taxon>Bacteroidota</taxon>
        <taxon>Chitinophagia</taxon>
        <taxon>Chitinophagales</taxon>
        <taxon>Chitinophagaceae</taxon>
        <taxon>Segetibacter</taxon>
    </lineage>
</organism>
<dbReference type="InterPro" id="IPR004993">
    <property type="entry name" value="GH3"/>
</dbReference>
<evidence type="ECO:0000259" key="1">
    <source>
        <dbReference type="Pfam" id="PF23571"/>
    </source>
</evidence>
<dbReference type="OrthoDB" id="5678283at2"/>
<accession>A0A512BA80</accession>
<dbReference type="Pfam" id="PF23571">
    <property type="entry name" value="GH3_M"/>
    <property type="match status" value="1"/>
</dbReference>
<dbReference type="EMBL" id="BJYT01000004">
    <property type="protein sequence ID" value="GEO08865.1"/>
    <property type="molecule type" value="Genomic_DNA"/>
</dbReference>
<dbReference type="RefSeq" id="WP_147202929.1">
    <property type="nucleotide sequence ID" value="NZ_BJYT01000004.1"/>
</dbReference>
<dbReference type="Proteomes" id="UP000321513">
    <property type="component" value="Unassembled WGS sequence"/>
</dbReference>
<keyword evidence="4" id="KW-1185">Reference proteome</keyword>
<comment type="caution">
    <text evidence="3">The sequence shown here is derived from an EMBL/GenBank/DDBJ whole genome shotgun (WGS) entry which is preliminary data.</text>
</comment>
<dbReference type="Pfam" id="PF23572">
    <property type="entry name" value="GH3_C"/>
    <property type="match status" value="1"/>
</dbReference>
<reference evidence="3 4" key="1">
    <citation type="submission" date="2019-07" db="EMBL/GenBank/DDBJ databases">
        <title>Whole genome shotgun sequence of Segetibacter aerophilus NBRC 106135.</title>
        <authorList>
            <person name="Hosoyama A."/>
            <person name="Uohara A."/>
            <person name="Ohji S."/>
            <person name="Ichikawa N."/>
        </authorList>
    </citation>
    <scope>NUCLEOTIDE SEQUENCE [LARGE SCALE GENOMIC DNA]</scope>
    <source>
        <strain evidence="3 4">NBRC 106135</strain>
    </source>
</reference>
<dbReference type="Pfam" id="PF03321">
    <property type="entry name" value="GH3"/>
    <property type="match status" value="1"/>
</dbReference>